<evidence type="ECO:0000313" key="3">
    <source>
        <dbReference type="Proteomes" id="UP001551210"/>
    </source>
</evidence>
<reference evidence="2 3" key="1">
    <citation type="submission" date="2024-06" db="EMBL/GenBank/DDBJ databases">
        <title>The Natural Products Discovery Center: Release of the First 8490 Sequenced Strains for Exploring Actinobacteria Biosynthetic Diversity.</title>
        <authorList>
            <person name="Kalkreuter E."/>
            <person name="Kautsar S.A."/>
            <person name="Yang D."/>
            <person name="Bader C.D."/>
            <person name="Teijaro C.N."/>
            <person name="Fluegel L."/>
            <person name="Davis C.M."/>
            <person name="Simpson J.R."/>
            <person name="Lauterbach L."/>
            <person name="Steele A.D."/>
            <person name="Gui C."/>
            <person name="Meng S."/>
            <person name="Li G."/>
            <person name="Viehrig K."/>
            <person name="Ye F."/>
            <person name="Su P."/>
            <person name="Kiefer A.F."/>
            <person name="Nichols A."/>
            <person name="Cepeda A.J."/>
            <person name="Yan W."/>
            <person name="Fan B."/>
            <person name="Jiang Y."/>
            <person name="Adhikari A."/>
            <person name="Zheng C.-J."/>
            <person name="Schuster L."/>
            <person name="Cowan T.M."/>
            <person name="Smanski M.J."/>
            <person name="Chevrette M.G."/>
            <person name="De Carvalho L.P.S."/>
            <person name="Shen B."/>
        </authorList>
    </citation>
    <scope>NUCLEOTIDE SEQUENCE [LARGE SCALE GENOMIC DNA]</scope>
    <source>
        <strain evidence="2 3">NPDC045705</strain>
    </source>
</reference>
<gene>
    <name evidence="2" type="ORF">AB0A76_18325</name>
</gene>
<evidence type="ECO:0000256" key="1">
    <source>
        <dbReference type="SAM" id="MobiDB-lite"/>
    </source>
</evidence>
<proteinExistence type="predicted"/>
<feature type="region of interest" description="Disordered" evidence="1">
    <location>
        <begin position="1"/>
        <end position="22"/>
    </location>
</feature>
<organism evidence="2 3">
    <name type="scientific">Streptomyces exfoliatus</name>
    <name type="common">Streptomyces hydrogenans</name>
    <dbReference type="NCBI Taxonomy" id="1905"/>
    <lineage>
        <taxon>Bacteria</taxon>
        <taxon>Bacillati</taxon>
        <taxon>Actinomycetota</taxon>
        <taxon>Actinomycetes</taxon>
        <taxon>Kitasatosporales</taxon>
        <taxon>Streptomycetaceae</taxon>
        <taxon>Streptomyces</taxon>
    </lineage>
</organism>
<protein>
    <recommendedName>
        <fullName evidence="4">Knr4/Smi1-like domain-containing protein</fullName>
    </recommendedName>
</protein>
<comment type="caution">
    <text evidence="2">The sequence shown here is derived from an EMBL/GenBank/DDBJ whole genome shotgun (WGS) entry which is preliminary data.</text>
</comment>
<sequence>MSARSSLADLLGPAPHTPPPVDWDRIRQELGFPVPADFREWATDYPQLRIDAFLTVLHPAGPAPNLLTAGDDLLVLDRLLKEADPDDIPYPLHPEPGGLYPWGTTGNSERLHWYPAGNRVVVIGRSGNWEHPGTMTRFLEDILTRQVICPLFPDTFPRPGFTTTAV</sequence>
<name>A0ABV3CY62_STREX</name>
<dbReference type="Proteomes" id="UP001551210">
    <property type="component" value="Unassembled WGS sequence"/>
</dbReference>
<evidence type="ECO:0000313" key="2">
    <source>
        <dbReference type="EMBL" id="MEU7295150.1"/>
    </source>
</evidence>
<dbReference type="EMBL" id="JBEZAM010000023">
    <property type="protein sequence ID" value="MEU7295150.1"/>
    <property type="molecule type" value="Genomic_DNA"/>
</dbReference>
<accession>A0ABV3CY62</accession>
<evidence type="ECO:0008006" key="4">
    <source>
        <dbReference type="Google" id="ProtNLM"/>
    </source>
</evidence>
<dbReference type="RefSeq" id="WP_359209171.1">
    <property type="nucleotide sequence ID" value="NZ_JBEZAM010000023.1"/>
</dbReference>
<keyword evidence="3" id="KW-1185">Reference proteome</keyword>